<gene>
    <name evidence="1" type="ORF">H9Y05_09840</name>
</gene>
<dbReference type="EMBL" id="JACVEL010000006">
    <property type="protein sequence ID" value="MBC9812772.1"/>
    <property type="molecule type" value="Genomic_DNA"/>
</dbReference>
<accession>A0A8J6TT68</accession>
<sequence length="52" mass="6058">MRKNIENELPKIRVLLRADKPKNTEGNYTLNYIVRFMGKSMKKPTGVYISSN</sequence>
<evidence type="ECO:0000313" key="2">
    <source>
        <dbReference type="Proteomes" id="UP000652681"/>
    </source>
</evidence>
<dbReference type="RefSeq" id="WP_216714178.1">
    <property type="nucleotide sequence ID" value="NZ_JACVEL010000006.1"/>
</dbReference>
<protein>
    <submittedName>
        <fullName evidence="1">Uncharacterized protein</fullName>
    </submittedName>
</protein>
<comment type="caution">
    <text evidence="1">The sequence shown here is derived from an EMBL/GenBank/DDBJ whole genome shotgun (WGS) entry which is preliminary data.</text>
</comment>
<keyword evidence="2" id="KW-1185">Reference proteome</keyword>
<evidence type="ECO:0000313" key="1">
    <source>
        <dbReference type="EMBL" id="MBC9812772.1"/>
    </source>
</evidence>
<name>A0A8J6TT68_9FLAO</name>
<dbReference type="AlphaFoldDB" id="A0A8J6TT68"/>
<reference evidence="1" key="1">
    <citation type="submission" date="2020-09" db="EMBL/GenBank/DDBJ databases">
        <title>Taishania pollutisoli gen. nov., sp. nov., Isolated from Tetrabromobisphenol A-Contaminated Soil.</title>
        <authorList>
            <person name="Chen Q."/>
        </authorList>
    </citation>
    <scope>NUCLEOTIDE SEQUENCE</scope>
    <source>
        <strain evidence="1">CZZ-1</strain>
    </source>
</reference>
<proteinExistence type="predicted"/>
<dbReference type="Proteomes" id="UP000652681">
    <property type="component" value="Unassembled WGS sequence"/>
</dbReference>
<organism evidence="1 2">
    <name type="scientific">Taishania pollutisoli</name>
    <dbReference type="NCBI Taxonomy" id="2766479"/>
    <lineage>
        <taxon>Bacteria</taxon>
        <taxon>Pseudomonadati</taxon>
        <taxon>Bacteroidota</taxon>
        <taxon>Flavobacteriia</taxon>
        <taxon>Flavobacteriales</taxon>
        <taxon>Crocinitomicaceae</taxon>
        <taxon>Taishania</taxon>
    </lineage>
</organism>